<dbReference type="InterPro" id="IPR048933">
    <property type="entry name" value="B_lactamase-like_C"/>
</dbReference>
<dbReference type="PATRIC" id="fig|1458307.3.peg.2948"/>
<dbReference type="KEGG" id="otm:OSB_29160"/>
<dbReference type="Gene3D" id="1.10.10.10">
    <property type="entry name" value="Winged helix-like DNA-binding domain superfamily/Winged helix DNA-binding domain"/>
    <property type="match status" value="1"/>
</dbReference>
<dbReference type="InterPro" id="IPR050855">
    <property type="entry name" value="NDM-1-like"/>
</dbReference>
<dbReference type="InterPro" id="IPR036866">
    <property type="entry name" value="RibonucZ/Hydroxyglut_hydro"/>
</dbReference>
<dbReference type="Pfam" id="PF00753">
    <property type="entry name" value="Lactamase_B"/>
    <property type="match status" value="1"/>
</dbReference>
<accession>A0A0K0Y8Z6</accession>
<dbReference type="GO" id="GO:0017001">
    <property type="term" value="P:antibiotic catabolic process"/>
    <property type="evidence" value="ECO:0007669"/>
    <property type="project" value="UniProtKB-ARBA"/>
</dbReference>
<dbReference type="InterPro" id="IPR036388">
    <property type="entry name" value="WH-like_DNA-bd_sf"/>
</dbReference>
<dbReference type="Gene3D" id="3.60.15.10">
    <property type="entry name" value="Ribonuclease Z/Hydroxyacylglutathione hydrolase-like"/>
    <property type="match status" value="1"/>
</dbReference>
<proteinExistence type="inferred from homology"/>
<dbReference type="EC" id="3.1.2.6" evidence="2"/>
<keyword evidence="3" id="KW-1185">Reference proteome</keyword>
<dbReference type="EMBL" id="CP012160">
    <property type="protein sequence ID" value="AKS47439.1"/>
    <property type="molecule type" value="Genomic_DNA"/>
</dbReference>
<dbReference type="SUPFAM" id="SSF56281">
    <property type="entry name" value="Metallo-hydrolase/oxidoreductase"/>
    <property type="match status" value="1"/>
</dbReference>
<dbReference type="Pfam" id="PF21221">
    <property type="entry name" value="B_lactamase-like_C"/>
    <property type="match status" value="1"/>
</dbReference>
<evidence type="ECO:0000313" key="3">
    <source>
        <dbReference type="Proteomes" id="UP000067444"/>
    </source>
</evidence>
<evidence type="ECO:0000256" key="1">
    <source>
        <dbReference type="ARBA" id="ARBA00005250"/>
    </source>
</evidence>
<dbReference type="AlphaFoldDB" id="A0A0K0Y8Z6"/>
<protein>
    <submittedName>
        <fullName evidence="2">Hydroxyacylglutathione hydrolase</fullName>
        <ecNumber evidence="2">3.1.2.6</ecNumber>
    </submittedName>
</protein>
<reference evidence="2 3" key="1">
    <citation type="journal article" date="2015" name="Genome Announc.">
        <title>Closed Genome Sequence of Octadecabacter temperatus SB1, the First Mesophilic Species of the Genus Octadecabacter.</title>
        <authorList>
            <person name="Voget S."/>
            <person name="Billerbeck S."/>
            <person name="Simon M."/>
            <person name="Daniel R."/>
        </authorList>
    </citation>
    <scope>NUCLEOTIDE SEQUENCE [LARGE SCALE GENOMIC DNA]</scope>
    <source>
        <strain evidence="2 3">SB1</strain>
    </source>
</reference>
<keyword evidence="2" id="KW-0378">Hydrolase</keyword>
<gene>
    <name evidence="2" type="primary">gloB_3</name>
    <name evidence="2" type="ORF">OSB_29160</name>
</gene>
<organism evidence="2 3">
    <name type="scientific">Octadecabacter temperatus</name>
    <dbReference type="NCBI Taxonomy" id="1458307"/>
    <lineage>
        <taxon>Bacteria</taxon>
        <taxon>Pseudomonadati</taxon>
        <taxon>Pseudomonadota</taxon>
        <taxon>Alphaproteobacteria</taxon>
        <taxon>Rhodobacterales</taxon>
        <taxon>Roseobacteraceae</taxon>
        <taxon>Octadecabacter</taxon>
    </lineage>
</organism>
<name>A0A0K0Y8Z6_9RHOB</name>
<sequence>METSGLRKIILEMSDGKIHYPWSEPPEHGEATVIADGVLWMRLPLPMALDHVNVYALDDGDGWTIVDTGFDTRKTRAIWETLLVGPLAGKPVSRVIGTHHHPDHIGLAGWFQEAGADLAMPRTGWLMARMLTLDEQPAYPSQSIKFYQRAGMDADMLAKRREDRPFNFADCVHPMPLGFTRLQEGDTIQMGGRTWDIRMGNGHAPEHATFWSRDDNLVIGGDQLLPSISPNIGVYPTEPDADPLAEWLEACERLAQFAREDHLVLGGHKLPFSGLPKRMTQLIDNHHGALTRLMTHIAEPKRAGDCFAPLFKREIGEGVYGLALVEALAHLNHLHQTGQATRELRNEAYWFQAA</sequence>
<dbReference type="STRING" id="1458307.OSB_29160"/>
<dbReference type="InterPro" id="IPR001279">
    <property type="entry name" value="Metallo-B-lactamas"/>
</dbReference>
<dbReference type="Proteomes" id="UP000067444">
    <property type="component" value="Chromosome"/>
</dbReference>
<comment type="similarity">
    <text evidence="1">Belongs to the metallo-beta-lactamase superfamily. Class-B beta-lactamase family.</text>
</comment>
<dbReference type="PANTHER" id="PTHR42951">
    <property type="entry name" value="METALLO-BETA-LACTAMASE DOMAIN-CONTAINING"/>
    <property type="match status" value="1"/>
</dbReference>
<dbReference type="PANTHER" id="PTHR42951:SF4">
    <property type="entry name" value="ACYL-COENZYME A THIOESTERASE MBLAC2"/>
    <property type="match status" value="1"/>
</dbReference>
<dbReference type="SMART" id="SM00849">
    <property type="entry name" value="Lactamase_B"/>
    <property type="match status" value="1"/>
</dbReference>
<dbReference type="GO" id="GO:0004416">
    <property type="term" value="F:hydroxyacylglutathione hydrolase activity"/>
    <property type="evidence" value="ECO:0007669"/>
    <property type="project" value="UniProtKB-EC"/>
</dbReference>
<evidence type="ECO:0000313" key="2">
    <source>
        <dbReference type="EMBL" id="AKS47439.1"/>
    </source>
</evidence>